<organism evidence="3 4">
    <name type="scientific">Bradyrhizobium japonicum</name>
    <dbReference type="NCBI Taxonomy" id="375"/>
    <lineage>
        <taxon>Bacteria</taxon>
        <taxon>Pseudomonadati</taxon>
        <taxon>Pseudomonadota</taxon>
        <taxon>Alphaproteobacteria</taxon>
        <taxon>Hyphomicrobiales</taxon>
        <taxon>Nitrobacteraceae</taxon>
        <taxon>Bradyrhizobium</taxon>
    </lineage>
</organism>
<dbReference type="RefSeq" id="WP_041960554.1">
    <property type="nucleotide sequence ID" value="NZ_JRPN01000043.1"/>
</dbReference>
<name>A0A0A3XGU0_BRAJP</name>
<sequence>MNIDYLIQRLIGRPTCVLEDGAVLGSSARIRNIFGQRDRIRVGSHSRVLGELLTFRHGGRIELGSWCYVGESSRIWSAGSIIIGDRVLISHSANVFDNLTHPLSAQARHVQIREIFKSGHPREIDLGERPVRIGNDAWIGANAIVLRGVSIGQGGVVAAGAVVTKDVPPYSVVAGNPAVVVKELEADVG</sequence>
<dbReference type="PANTHER" id="PTHR23416">
    <property type="entry name" value="SIALIC ACID SYNTHASE-RELATED"/>
    <property type="match status" value="1"/>
</dbReference>
<dbReference type="Gene3D" id="2.160.10.10">
    <property type="entry name" value="Hexapeptide repeat proteins"/>
    <property type="match status" value="1"/>
</dbReference>
<evidence type="ECO:0000256" key="2">
    <source>
        <dbReference type="ARBA" id="ARBA00022679"/>
    </source>
</evidence>
<accession>A0A0A3XGU0</accession>
<dbReference type="InterPro" id="IPR011004">
    <property type="entry name" value="Trimer_LpxA-like_sf"/>
</dbReference>
<proteinExistence type="inferred from homology"/>
<dbReference type="PANTHER" id="PTHR23416:SF23">
    <property type="entry name" value="ACETYLTRANSFERASE C18B11.09C-RELATED"/>
    <property type="match status" value="1"/>
</dbReference>
<dbReference type="InterPro" id="IPR001451">
    <property type="entry name" value="Hexapep"/>
</dbReference>
<keyword evidence="2 3" id="KW-0808">Transferase</keyword>
<dbReference type="AlphaFoldDB" id="A0A0A3XGU0"/>
<dbReference type="Pfam" id="PF14602">
    <property type="entry name" value="Hexapep_2"/>
    <property type="match status" value="1"/>
</dbReference>
<dbReference type="InterPro" id="IPR051159">
    <property type="entry name" value="Hexapeptide_acetyltransf"/>
</dbReference>
<dbReference type="GO" id="GO:0008374">
    <property type="term" value="F:O-acyltransferase activity"/>
    <property type="evidence" value="ECO:0007669"/>
    <property type="project" value="TreeGrafter"/>
</dbReference>
<comment type="similarity">
    <text evidence="1">Belongs to the transferase hexapeptide repeat family.</text>
</comment>
<evidence type="ECO:0000256" key="1">
    <source>
        <dbReference type="ARBA" id="ARBA00007274"/>
    </source>
</evidence>
<dbReference type="CDD" id="cd04647">
    <property type="entry name" value="LbH_MAT_like"/>
    <property type="match status" value="1"/>
</dbReference>
<evidence type="ECO:0000313" key="4">
    <source>
        <dbReference type="Proteomes" id="UP000030377"/>
    </source>
</evidence>
<comment type="caution">
    <text evidence="3">The sequence shown here is derived from an EMBL/GenBank/DDBJ whole genome shotgun (WGS) entry which is preliminary data.</text>
</comment>
<dbReference type="EMBL" id="JRPN01000043">
    <property type="protein sequence ID" value="KGT73637.1"/>
    <property type="molecule type" value="Genomic_DNA"/>
</dbReference>
<protein>
    <submittedName>
        <fullName evidence="3">Acetyltransferase</fullName>
    </submittedName>
</protein>
<dbReference type="SUPFAM" id="SSF51161">
    <property type="entry name" value="Trimeric LpxA-like enzymes"/>
    <property type="match status" value="1"/>
</dbReference>
<dbReference type="Proteomes" id="UP000030377">
    <property type="component" value="Unassembled WGS sequence"/>
</dbReference>
<evidence type="ECO:0000313" key="3">
    <source>
        <dbReference type="EMBL" id="KGT73637.1"/>
    </source>
</evidence>
<reference evidence="3 4" key="1">
    <citation type="submission" date="2014-09" db="EMBL/GenBank/DDBJ databases">
        <title>Draft genome of Bradyrhizobium japonicum Is-34.</title>
        <authorList>
            <person name="Tsurumaru H."/>
            <person name="Yamakawa T."/>
            <person name="Hashimoto S."/>
            <person name="Okizaki K."/>
            <person name="Kanesaki Y."/>
            <person name="Yoshikawa H."/>
            <person name="Yajima S."/>
        </authorList>
    </citation>
    <scope>NUCLEOTIDE SEQUENCE [LARGE SCALE GENOMIC DNA]</scope>
    <source>
        <strain evidence="3 4">Is-34</strain>
    </source>
</reference>
<dbReference type="GO" id="GO:0005829">
    <property type="term" value="C:cytosol"/>
    <property type="evidence" value="ECO:0007669"/>
    <property type="project" value="TreeGrafter"/>
</dbReference>
<gene>
    <name evidence="3" type="ORF">MA20_43325</name>
</gene>